<dbReference type="GO" id="GO:0071555">
    <property type="term" value="P:cell wall organization"/>
    <property type="evidence" value="ECO:0007669"/>
    <property type="project" value="UniProtKB-KW"/>
</dbReference>
<keyword evidence="3" id="KW-0328">Glycosyltransferase</keyword>
<dbReference type="EMBL" id="GL996500">
    <property type="protein sequence ID" value="EGW34538.1"/>
    <property type="molecule type" value="Genomic_DNA"/>
</dbReference>
<keyword evidence="9" id="KW-0961">Cell wall biogenesis/degradation</keyword>
<gene>
    <name evidence="11" type="ORF">SPAPADRAFT_59969</name>
</gene>
<dbReference type="GO" id="GO:0016020">
    <property type="term" value="C:membrane"/>
    <property type="evidence" value="ECO:0007669"/>
    <property type="project" value="UniProtKB-SubCell"/>
</dbReference>
<name>G3AJ26_SPAPN</name>
<evidence type="ECO:0000256" key="10">
    <source>
        <dbReference type="SAM" id="Phobius"/>
    </source>
</evidence>
<evidence type="ECO:0000256" key="3">
    <source>
        <dbReference type="ARBA" id="ARBA00022676"/>
    </source>
</evidence>
<organism evidence="12">
    <name type="scientific">Spathaspora passalidarum (strain NRRL Y-27907 / 11-Y1)</name>
    <dbReference type="NCBI Taxonomy" id="619300"/>
    <lineage>
        <taxon>Eukaryota</taxon>
        <taxon>Fungi</taxon>
        <taxon>Dikarya</taxon>
        <taxon>Ascomycota</taxon>
        <taxon>Saccharomycotina</taxon>
        <taxon>Pichiomycetes</taxon>
        <taxon>Debaryomycetaceae</taxon>
        <taxon>Spathaspora</taxon>
    </lineage>
</organism>
<dbReference type="eggNOG" id="ENOG502QTZG">
    <property type="taxonomic scope" value="Eukaryota"/>
</dbReference>
<comment type="similarity">
    <text evidence="2">Belongs to the BMT family.</text>
</comment>
<evidence type="ECO:0000256" key="8">
    <source>
        <dbReference type="ARBA" id="ARBA00023136"/>
    </source>
</evidence>
<accession>G3AJ26</accession>
<dbReference type="GeneID" id="18873158"/>
<keyword evidence="4" id="KW-0808">Transferase</keyword>
<sequence length="554" mass="64094">MIHSSASSFHLAIATAVSLALFAIYKFSAKGSRLIRILSLTLCLMVVNFLIALNNSYVEPSQLQPPLLNSAVSDSLYDLNYKPFKVPAYSFIETHKELQNDFKCSQVQFEDNSNVQASQLFELNQPEDLKRIRKQVKQLSKTRSIYNLCFQDNDLSESEVLETKWFKFCGSSVWLDKYKVHFMVNRVVYTVAARRNSPTVSMLAGQVFDSDWNEIMDFRFPNSNLTFPTILPHYIDPGKRDIKNVLGAEDPRIILHEFTNNQGESDQEPIIVFNSRRSNIRWNRAMHIYRPLHDSYNIVMLNIKGKKRSFREKNWAPFMDSVNENKINFVYNFNPLRIIQCDITSGQCEKVSGPDFNKNANDNAGKLRGGTNIVKIPPHFLPEKLQSRYYWFGIARSHIEGCGCLHEVYRPHAFIISRPKEGLNFTLDYVSSLIDFNINPEPWHEQEGRCSDGKSVLIPNSIAYWDIDSVTNSNSIPTDYMGITFSEADKTNRIVHVKGWLSHILKTLDVDKHQLLHHYADEKHIYYENQLLGECATYLAQEYCQYSEKNMKWD</sequence>
<evidence type="ECO:0000313" key="12">
    <source>
        <dbReference type="Proteomes" id="UP000000709"/>
    </source>
</evidence>
<dbReference type="OrthoDB" id="3631276at2759"/>
<keyword evidence="5 10" id="KW-0812">Transmembrane</keyword>
<proteinExistence type="inferred from homology"/>
<evidence type="ECO:0000256" key="4">
    <source>
        <dbReference type="ARBA" id="ARBA00022679"/>
    </source>
</evidence>
<evidence type="ECO:0000256" key="7">
    <source>
        <dbReference type="ARBA" id="ARBA00022989"/>
    </source>
</evidence>
<dbReference type="STRING" id="619300.G3AJ26"/>
<comment type="subcellular location">
    <subcellularLocation>
        <location evidence="1">Membrane</location>
        <topology evidence="1">Single-pass type II membrane protein</topology>
    </subcellularLocation>
</comment>
<dbReference type="InterPro" id="IPR021988">
    <property type="entry name" value="BMT1"/>
</dbReference>
<dbReference type="Proteomes" id="UP000000709">
    <property type="component" value="Unassembled WGS sequence"/>
</dbReference>
<evidence type="ECO:0000256" key="2">
    <source>
        <dbReference type="ARBA" id="ARBA00009486"/>
    </source>
</evidence>
<dbReference type="GO" id="GO:0000030">
    <property type="term" value="F:mannosyltransferase activity"/>
    <property type="evidence" value="ECO:0007669"/>
    <property type="project" value="InterPro"/>
</dbReference>
<keyword evidence="12" id="KW-1185">Reference proteome</keyword>
<dbReference type="InParanoid" id="G3AJ26"/>
<dbReference type="KEGG" id="spaa:SPAPADRAFT_59969"/>
<keyword evidence="7 10" id="KW-1133">Transmembrane helix</keyword>
<evidence type="ECO:0000256" key="1">
    <source>
        <dbReference type="ARBA" id="ARBA00004606"/>
    </source>
</evidence>
<feature type="transmembrane region" description="Helical" evidence="10">
    <location>
        <begin position="37"/>
        <end position="57"/>
    </location>
</feature>
<evidence type="ECO:0000313" key="11">
    <source>
        <dbReference type="EMBL" id="EGW34538.1"/>
    </source>
</evidence>
<evidence type="ECO:0000256" key="5">
    <source>
        <dbReference type="ARBA" id="ARBA00022692"/>
    </source>
</evidence>
<feature type="transmembrane region" description="Helical" evidence="10">
    <location>
        <begin position="6"/>
        <end position="25"/>
    </location>
</feature>
<dbReference type="RefSeq" id="XP_007374122.1">
    <property type="nucleotide sequence ID" value="XM_007374060.1"/>
</dbReference>
<evidence type="ECO:0000256" key="9">
    <source>
        <dbReference type="ARBA" id="ARBA00023316"/>
    </source>
</evidence>
<dbReference type="AlphaFoldDB" id="G3AJ26"/>
<dbReference type="HOGENOM" id="CLU_013841_3_0_1"/>
<keyword evidence="6" id="KW-0735">Signal-anchor</keyword>
<dbReference type="Pfam" id="PF12141">
    <property type="entry name" value="BMT"/>
    <property type="match status" value="2"/>
</dbReference>
<protein>
    <submittedName>
        <fullName evidence="11">Uncharacterized protein</fullName>
    </submittedName>
</protein>
<dbReference type="OMA" id="RAMHIYR"/>
<reference evidence="11 12" key="1">
    <citation type="journal article" date="2011" name="Proc. Natl. Acad. Sci. U.S.A.">
        <title>Comparative genomics of xylose-fermenting fungi for enhanced biofuel production.</title>
        <authorList>
            <person name="Wohlbach D.J."/>
            <person name="Kuo A."/>
            <person name="Sato T.K."/>
            <person name="Potts K.M."/>
            <person name="Salamov A.A."/>
            <person name="LaButti K.M."/>
            <person name="Sun H."/>
            <person name="Clum A."/>
            <person name="Pangilinan J.L."/>
            <person name="Lindquist E.A."/>
            <person name="Lucas S."/>
            <person name="Lapidus A."/>
            <person name="Jin M."/>
            <person name="Gunawan C."/>
            <person name="Balan V."/>
            <person name="Dale B.E."/>
            <person name="Jeffries T.W."/>
            <person name="Zinkel R."/>
            <person name="Barry K.W."/>
            <person name="Grigoriev I.V."/>
            <person name="Gasch A.P."/>
        </authorList>
    </citation>
    <scope>NUCLEOTIDE SEQUENCE [LARGE SCALE GENOMIC DNA]</scope>
    <source>
        <strain evidence="12">NRRL Y-27907 / 11-Y1</strain>
    </source>
</reference>
<evidence type="ECO:0000256" key="6">
    <source>
        <dbReference type="ARBA" id="ARBA00022968"/>
    </source>
</evidence>
<keyword evidence="8 10" id="KW-0472">Membrane</keyword>